<gene>
    <name evidence="1" type="ORF">HZ995_08045</name>
</gene>
<evidence type="ECO:0000313" key="1">
    <source>
        <dbReference type="EMBL" id="QTN34471.1"/>
    </source>
</evidence>
<organism evidence="1 2">
    <name type="scientific">Cognatishimia activa</name>
    <dbReference type="NCBI Taxonomy" id="1715691"/>
    <lineage>
        <taxon>Bacteria</taxon>
        <taxon>Pseudomonadati</taxon>
        <taxon>Pseudomonadota</taxon>
        <taxon>Alphaproteobacteria</taxon>
        <taxon>Rhodobacterales</taxon>
        <taxon>Paracoccaceae</taxon>
        <taxon>Cognatishimia</taxon>
    </lineage>
</organism>
<name>A0A975ELY1_9RHOB</name>
<dbReference type="InterPro" id="IPR045386">
    <property type="entry name" value="DUF6525"/>
</dbReference>
<dbReference type="RefSeq" id="WP_209355164.1">
    <property type="nucleotide sequence ID" value="NZ_CP060010.1"/>
</dbReference>
<accession>A0A975ELY1</accession>
<dbReference type="Pfam" id="PF20135">
    <property type="entry name" value="DUF6525"/>
    <property type="match status" value="1"/>
</dbReference>
<protein>
    <submittedName>
        <fullName evidence="1">Uncharacterized protein</fullName>
    </submittedName>
</protein>
<evidence type="ECO:0000313" key="2">
    <source>
        <dbReference type="Proteomes" id="UP000665026"/>
    </source>
</evidence>
<sequence length="95" mass="10925">MTKNLRTSLRKNRRSAQPMAEFDRLPCELRKWLASADLPWSAKSTLRLWHKALSKHNGNRDAALSYLTHCEVSKMKKDAPEVWGASYPIDDLRSA</sequence>
<proteinExistence type="predicted"/>
<dbReference type="EMBL" id="CP060010">
    <property type="protein sequence ID" value="QTN34471.1"/>
    <property type="molecule type" value="Genomic_DNA"/>
</dbReference>
<dbReference type="KEGG" id="cact:HZ995_08045"/>
<dbReference type="Proteomes" id="UP000665026">
    <property type="component" value="Chromosome"/>
</dbReference>
<dbReference type="AlphaFoldDB" id="A0A975ELY1"/>
<reference evidence="1" key="1">
    <citation type="submission" date="2020-07" db="EMBL/GenBank/DDBJ databases">
        <title>Genome sequences of bacteria associated with the marine, planktonic diatom Thalassiosira profunda strain ECT2AJA-044.</title>
        <authorList>
            <person name="Gargas C.B."/>
            <person name="Roberts W.R."/>
            <person name="Alverson A.J."/>
        </authorList>
    </citation>
    <scope>NUCLEOTIDE SEQUENCE</scope>
    <source>
        <strain evidence="1">ECT2AJA-044</strain>
    </source>
</reference>